<dbReference type="EMBL" id="PFAU01000019">
    <property type="protein sequence ID" value="PIR91248.1"/>
    <property type="molecule type" value="Genomic_DNA"/>
</dbReference>
<sequence length="216" mass="24973">MKTITKKPEDVIQNTKRYIIDTARCLFSEYSYLGVSMNDIAKKLNITKAALYYHFTGKTEIYGKVLDDVFNDLNLTLTQALNETSVDKKLHKLIKNYLDFGSKEKNLIKALMLKLLPTDSRAQITKHIIQLREEIANLIQPIIEEVSANRKLTKRVDNRLLTSLLTSMMDGLLLEYSFLNKKIDSEKISDQIIAVLFKRSRIRPPQGLNKLINERR</sequence>
<dbReference type="InterPro" id="IPR009057">
    <property type="entry name" value="Homeodomain-like_sf"/>
</dbReference>
<keyword evidence="1 2" id="KW-0238">DNA-binding</keyword>
<protein>
    <recommendedName>
        <fullName evidence="3">HTH tetR-type domain-containing protein</fullName>
    </recommendedName>
</protein>
<feature type="DNA-binding region" description="H-T-H motif" evidence="2">
    <location>
        <begin position="36"/>
        <end position="55"/>
    </location>
</feature>
<dbReference type="GO" id="GO:0003677">
    <property type="term" value="F:DNA binding"/>
    <property type="evidence" value="ECO:0007669"/>
    <property type="project" value="UniProtKB-UniRule"/>
</dbReference>
<dbReference type="Pfam" id="PF00440">
    <property type="entry name" value="TetR_N"/>
    <property type="match status" value="1"/>
</dbReference>
<dbReference type="Proteomes" id="UP000230882">
    <property type="component" value="Unassembled WGS sequence"/>
</dbReference>
<gene>
    <name evidence="4" type="ORF">COU02_00820</name>
</gene>
<dbReference type="Gene3D" id="1.10.357.10">
    <property type="entry name" value="Tetracycline Repressor, domain 2"/>
    <property type="match status" value="1"/>
</dbReference>
<dbReference type="AlphaFoldDB" id="A0A2H0UWN9"/>
<dbReference type="PROSITE" id="PS01081">
    <property type="entry name" value="HTH_TETR_1"/>
    <property type="match status" value="1"/>
</dbReference>
<dbReference type="InterPro" id="IPR001647">
    <property type="entry name" value="HTH_TetR"/>
</dbReference>
<evidence type="ECO:0000259" key="3">
    <source>
        <dbReference type="PROSITE" id="PS50977"/>
    </source>
</evidence>
<dbReference type="PANTHER" id="PTHR43479">
    <property type="entry name" value="ACREF/ENVCD OPERON REPRESSOR-RELATED"/>
    <property type="match status" value="1"/>
</dbReference>
<reference evidence="5" key="1">
    <citation type="submission" date="2017-09" db="EMBL/GenBank/DDBJ databases">
        <title>Depth-based differentiation of microbial function through sediment-hosted aquifers and enrichment of novel symbionts in the deep terrestrial subsurface.</title>
        <authorList>
            <person name="Probst A.J."/>
            <person name="Ladd B."/>
            <person name="Jarett J.K."/>
            <person name="Geller-Mcgrath D.E."/>
            <person name="Sieber C.M.K."/>
            <person name="Emerson J.B."/>
            <person name="Anantharaman K."/>
            <person name="Thomas B.C."/>
            <person name="Malmstrom R."/>
            <person name="Stieglmeier M."/>
            <person name="Klingl A."/>
            <person name="Woyke T."/>
            <person name="Ryan C.M."/>
            <person name="Banfield J.F."/>
        </authorList>
    </citation>
    <scope>NUCLEOTIDE SEQUENCE [LARGE SCALE GENOMIC DNA]</scope>
</reference>
<dbReference type="Gene3D" id="1.10.10.60">
    <property type="entry name" value="Homeodomain-like"/>
    <property type="match status" value="1"/>
</dbReference>
<dbReference type="InterPro" id="IPR023772">
    <property type="entry name" value="DNA-bd_HTH_TetR-type_CS"/>
</dbReference>
<dbReference type="InterPro" id="IPR036271">
    <property type="entry name" value="Tet_transcr_reg_TetR-rel_C_sf"/>
</dbReference>
<evidence type="ECO:0000313" key="4">
    <source>
        <dbReference type="EMBL" id="PIR91248.1"/>
    </source>
</evidence>
<comment type="caution">
    <text evidence="4">The sequence shown here is derived from an EMBL/GenBank/DDBJ whole genome shotgun (WGS) entry which is preliminary data.</text>
</comment>
<evidence type="ECO:0000256" key="1">
    <source>
        <dbReference type="ARBA" id="ARBA00023125"/>
    </source>
</evidence>
<name>A0A2H0UWN9_9BACT</name>
<evidence type="ECO:0000313" key="5">
    <source>
        <dbReference type="Proteomes" id="UP000230882"/>
    </source>
</evidence>
<dbReference type="SUPFAM" id="SSF46689">
    <property type="entry name" value="Homeodomain-like"/>
    <property type="match status" value="1"/>
</dbReference>
<evidence type="ECO:0000256" key="2">
    <source>
        <dbReference type="PROSITE-ProRule" id="PRU00335"/>
    </source>
</evidence>
<proteinExistence type="predicted"/>
<dbReference type="SUPFAM" id="SSF48498">
    <property type="entry name" value="Tetracyclin repressor-like, C-terminal domain"/>
    <property type="match status" value="1"/>
</dbReference>
<dbReference type="InterPro" id="IPR050624">
    <property type="entry name" value="HTH-type_Tx_Regulator"/>
</dbReference>
<dbReference type="PRINTS" id="PR00455">
    <property type="entry name" value="HTHTETR"/>
</dbReference>
<feature type="domain" description="HTH tetR-type" evidence="3">
    <location>
        <begin position="13"/>
        <end position="73"/>
    </location>
</feature>
<dbReference type="Pfam" id="PF08359">
    <property type="entry name" value="TetR_C_4"/>
    <property type="match status" value="1"/>
</dbReference>
<accession>A0A2H0UWN9</accession>
<dbReference type="PANTHER" id="PTHR43479:SF11">
    <property type="entry name" value="ACREF_ENVCD OPERON REPRESSOR-RELATED"/>
    <property type="match status" value="1"/>
</dbReference>
<dbReference type="InterPro" id="IPR013570">
    <property type="entry name" value="Tscrpt_reg_YsiA_C"/>
</dbReference>
<organism evidence="4 5">
    <name type="scientific">bacterium (Candidatus Gribaldobacteria) CG10_big_fil_rev_8_21_14_0_10_37_46</name>
    <dbReference type="NCBI Taxonomy" id="2014276"/>
    <lineage>
        <taxon>Bacteria</taxon>
        <taxon>Candidatus Gribaldobacteria</taxon>
    </lineage>
</organism>
<dbReference type="PROSITE" id="PS50977">
    <property type="entry name" value="HTH_TETR_2"/>
    <property type="match status" value="1"/>
</dbReference>